<comment type="caution">
    <text evidence="9">Lacks conserved residue(s) required for the propagation of feature annotation.</text>
</comment>
<keyword evidence="7 9" id="KW-1133">Transmembrane helix</keyword>
<keyword evidence="3 9" id="KW-0813">Transport</keyword>
<dbReference type="GO" id="GO:0016020">
    <property type="term" value="C:membrane"/>
    <property type="evidence" value="ECO:0007669"/>
    <property type="project" value="InterPro"/>
</dbReference>
<accession>A0A150GZG7</accession>
<dbReference type="PANTHER" id="PTHR10791:SF224">
    <property type="entry name" value="SUGAR TRANSPORTER SWEET"/>
    <property type="match status" value="1"/>
</dbReference>
<keyword evidence="6" id="KW-0677">Repeat</keyword>
<feature type="transmembrane region" description="Helical" evidence="9">
    <location>
        <begin position="132"/>
        <end position="151"/>
    </location>
</feature>
<dbReference type="OrthoDB" id="409725at2759"/>
<dbReference type="InterPro" id="IPR004316">
    <property type="entry name" value="SWEET_rpt"/>
</dbReference>
<evidence type="ECO:0000313" key="11">
    <source>
        <dbReference type="EMBL" id="KXZ54730.1"/>
    </source>
</evidence>
<feature type="transmembrane region" description="Helical" evidence="9">
    <location>
        <begin position="163"/>
        <end position="180"/>
    </location>
</feature>
<proteinExistence type="inferred from homology"/>
<evidence type="ECO:0000256" key="10">
    <source>
        <dbReference type="SAM" id="MobiDB-lite"/>
    </source>
</evidence>
<dbReference type="GO" id="GO:0051119">
    <property type="term" value="F:sugar transmembrane transporter activity"/>
    <property type="evidence" value="ECO:0007669"/>
    <property type="project" value="InterPro"/>
</dbReference>
<protein>
    <recommendedName>
        <fullName evidence="9">Bidirectional sugar transporter SWEET</fullName>
    </recommendedName>
</protein>
<feature type="transmembrane region" description="Helical" evidence="9">
    <location>
        <begin position="186"/>
        <end position="207"/>
    </location>
</feature>
<comment type="caution">
    <text evidence="11">The sequence shown here is derived from an EMBL/GenBank/DDBJ whole genome shotgun (WGS) entry which is preliminary data.</text>
</comment>
<evidence type="ECO:0000256" key="4">
    <source>
        <dbReference type="ARBA" id="ARBA00022597"/>
    </source>
</evidence>
<comment type="subcellular location">
    <subcellularLocation>
        <location evidence="1">Endomembrane system</location>
        <topology evidence="1">Multi-pass membrane protein</topology>
    </subcellularLocation>
</comment>
<reference evidence="12" key="1">
    <citation type="journal article" date="2016" name="Nat. Commun.">
        <title>The Gonium pectorale genome demonstrates co-option of cell cycle regulation during the evolution of multicellularity.</title>
        <authorList>
            <person name="Hanschen E.R."/>
            <person name="Marriage T.N."/>
            <person name="Ferris P.J."/>
            <person name="Hamaji T."/>
            <person name="Toyoda A."/>
            <person name="Fujiyama A."/>
            <person name="Neme R."/>
            <person name="Noguchi H."/>
            <person name="Minakuchi Y."/>
            <person name="Suzuki M."/>
            <person name="Kawai-Toyooka H."/>
            <person name="Smith D.R."/>
            <person name="Sparks H."/>
            <person name="Anderson J."/>
            <person name="Bakaric R."/>
            <person name="Luria V."/>
            <person name="Karger A."/>
            <person name="Kirschner M.W."/>
            <person name="Durand P.M."/>
            <person name="Michod R.E."/>
            <person name="Nozaki H."/>
            <person name="Olson B.J."/>
        </authorList>
    </citation>
    <scope>NUCLEOTIDE SEQUENCE [LARGE SCALE GENOMIC DNA]</scope>
    <source>
        <strain evidence="12">NIES-2863</strain>
    </source>
</reference>
<keyword evidence="5 9" id="KW-0812">Transmembrane</keyword>
<evidence type="ECO:0000256" key="3">
    <source>
        <dbReference type="ARBA" id="ARBA00022448"/>
    </source>
</evidence>
<dbReference type="PANTHER" id="PTHR10791">
    <property type="entry name" value="RAG1-ACTIVATING PROTEIN 1"/>
    <property type="match status" value="1"/>
</dbReference>
<keyword evidence="12" id="KW-1185">Reference proteome</keyword>
<evidence type="ECO:0000256" key="8">
    <source>
        <dbReference type="ARBA" id="ARBA00023136"/>
    </source>
</evidence>
<evidence type="ECO:0000256" key="6">
    <source>
        <dbReference type="ARBA" id="ARBA00022737"/>
    </source>
</evidence>
<feature type="region of interest" description="Disordered" evidence="10">
    <location>
        <begin position="216"/>
        <end position="286"/>
    </location>
</feature>
<evidence type="ECO:0000256" key="2">
    <source>
        <dbReference type="ARBA" id="ARBA00007809"/>
    </source>
</evidence>
<keyword evidence="8 9" id="KW-0472">Membrane</keyword>
<keyword evidence="4 9" id="KW-0762">Sugar transport</keyword>
<dbReference type="EMBL" id="LSYV01000005">
    <property type="protein sequence ID" value="KXZ54730.1"/>
    <property type="molecule type" value="Genomic_DNA"/>
</dbReference>
<feature type="transmembrane region" description="Helical" evidence="9">
    <location>
        <begin position="66"/>
        <end position="86"/>
    </location>
</feature>
<evidence type="ECO:0000256" key="7">
    <source>
        <dbReference type="ARBA" id="ARBA00022989"/>
    </source>
</evidence>
<evidence type="ECO:0000256" key="1">
    <source>
        <dbReference type="ARBA" id="ARBA00004127"/>
    </source>
</evidence>
<gene>
    <name evidence="11" type="ORF">GPECTOR_4g799</name>
</gene>
<comment type="function">
    <text evidence="9">Mediates both low-affinity uptake and efflux of sugar across the membrane.</text>
</comment>
<dbReference type="Gene3D" id="1.20.1280.290">
    <property type="match status" value="2"/>
</dbReference>
<sequence>MGVFTEVVVPIFGNILGVIMLLSPTPAVLNIRKTGKLGDINPLPYPMTAVNCIGWVTYAFSIPNPAILPANVLGFVAGVFFTMVALTCAPRKDQDRMTAIAVAASLYFIMLGTIGCWGLSPKEAARMWGTSAVVILMIYYFVPLSTMVHIVRTRNAASIYPPLAGASIANGTLWLIYGLAVQDVNIWLPNGFGTIIGVVQLGLRFAYGARPTAEAPSAEAATRSRDEEVASGKVYGSEQSHAVEGRTDSGSQLLAPGTGPGPSASTLGLGAGGAFTSNGVGVGGAR</sequence>
<dbReference type="Proteomes" id="UP000075714">
    <property type="component" value="Unassembled WGS sequence"/>
</dbReference>
<dbReference type="Pfam" id="PF03083">
    <property type="entry name" value="MtN3_slv"/>
    <property type="match status" value="2"/>
</dbReference>
<feature type="transmembrane region" description="Helical" evidence="9">
    <location>
        <begin position="12"/>
        <end position="31"/>
    </location>
</feature>
<comment type="similarity">
    <text evidence="2 9">Belongs to the SWEET sugar transporter family.</text>
</comment>
<name>A0A150GZG7_GONPE</name>
<organism evidence="11 12">
    <name type="scientific">Gonium pectorale</name>
    <name type="common">Green alga</name>
    <dbReference type="NCBI Taxonomy" id="33097"/>
    <lineage>
        <taxon>Eukaryota</taxon>
        <taxon>Viridiplantae</taxon>
        <taxon>Chlorophyta</taxon>
        <taxon>core chlorophytes</taxon>
        <taxon>Chlorophyceae</taxon>
        <taxon>CS clade</taxon>
        <taxon>Chlamydomonadales</taxon>
        <taxon>Volvocaceae</taxon>
        <taxon>Gonium</taxon>
    </lineage>
</organism>
<evidence type="ECO:0000256" key="9">
    <source>
        <dbReference type="RuleBase" id="RU910715"/>
    </source>
</evidence>
<evidence type="ECO:0000256" key="5">
    <source>
        <dbReference type="ARBA" id="ARBA00022692"/>
    </source>
</evidence>
<evidence type="ECO:0000313" key="12">
    <source>
        <dbReference type="Proteomes" id="UP000075714"/>
    </source>
</evidence>
<dbReference type="GO" id="GO:0012505">
    <property type="term" value="C:endomembrane system"/>
    <property type="evidence" value="ECO:0007669"/>
    <property type="project" value="UniProtKB-SubCell"/>
</dbReference>
<feature type="transmembrane region" description="Helical" evidence="9">
    <location>
        <begin position="98"/>
        <end position="120"/>
    </location>
</feature>
<dbReference type="AlphaFoldDB" id="A0A150GZG7"/>
<dbReference type="InterPro" id="IPR047664">
    <property type="entry name" value="SWEET"/>
</dbReference>